<keyword evidence="9" id="KW-1185">Reference proteome</keyword>
<feature type="domain" description="RNA polymerase sigma factor 70 region 4 type 2" evidence="7">
    <location>
        <begin position="125"/>
        <end position="172"/>
    </location>
</feature>
<dbReference type="SUPFAM" id="SSF88946">
    <property type="entry name" value="Sigma2 domain of RNA polymerase sigma factors"/>
    <property type="match status" value="1"/>
</dbReference>
<dbReference type="InterPro" id="IPR013324">
    <property type="entry name" value="RNA_pol_sigma_r3/r4-like"/>
</dbReference>
<dbReference type="Gene3D" id="1.10.1740.10">
    <property type="match status" value="1"/>
</dbReference>
<evidence type="ECO:0000313" key="9">
    <source>
        <dbReference type="Proteomes" id="UP000007488"/>
    </source>
</evidence>
<evidence type="ECO:0000256" key="5">
    <source>
        <dbReference type="ARBA" id="ARBA00023163"/>
    </source>
</evidence>
<dbReference type="InterPro" id="IPR014284">
    <property type="entry name" value="RNA_pol_sigma-70_dom"/>
</dbReference>
<dbReference type="GO" id="GO:0016987">
    <property type="term" value="F:sigma factor activity"/>
    <property type="evidence" value="ECO:0007669"/>
    <property type="project" value="UniProtKB-KW"/>
</dbReference>
<dbReference type="GO" id="GO:0003677">
    <property type="term" value="F:DNA binding"/>
    <property type="evidence" value="ECO:0007669"/>
    <property type="project" value="UniProtKB-KW"/>
</dbReference>
<reference evidence="9" key="2">
    <citation type="submission" date="2011-02" db="EMBL/GenBank/DDBJ databases">
        <title>The complete genome of Syntrophobotulus glycolicus DSM 8271.</title>
        <authorList>
            <person name="Lucas S."/>
            <person name="Copeland A."/>
            <person name="Lapidus A."/>
            <person name="Bruce D."/>
            <person name="Goodwin L."/>
            <person name="Pitluck S."/>
            <person name="Kyrpides N."/>
            <person name="Mavromatis K."/>
            <person name="Pagani I."/>
            <person name="Ivanova N."/>
            <person name="Mikhailova N."/>
            <person name="Chertkov O."/>
            <person name="Held B."/>
            <person name="Detter J.C."/>
            <person name="Tapia R."/>
            <person name="Han C."/>
            <person name="Land M."/>
            <person name="Hauser L."/>
            <person name="Markowitz V."/>
            <person name="Cheng J.-F."/>
            <person name="Hugenholtz P."/>
            <person name="Woyke T."/>
            <person name="Wu D."/>
            <person name="Spring S."/>
            <person name="Schroeder M."/>
            <person name="Brambilla E."/>
            <person name="Klenk H.-P."/>
            <person name="Eisen J.A."/>
        </authorList>
    </citation>
    <scope>NUCLEOTIDE SEQUENCE [LARGE SCALE GENOMIC DNA]</scope>
    <source>
        <strain evidence="9">DSM 8271 / FlGlyR</strain>
    </source>
</reference>
<dbReference type="InterPro" id="IPR013325">
    <property type="entry name" value="RNA_pol_sigma_r2"/>
</dbReference>
<dbReference type="InterPro" id="IPR039425">
    <property type="entry name" value="RNA_pol_sigma-70-like"/>
</dbReference>
<evidence type="ECO:0000256" key="3">
    <source>
        <dbReference type="ARBA" id="ARBA00023082"/>
    </source>
</evidence>
<dbReference type="PANTHER" id="PTHR43133:SF52">
    <property type="entry name" value="ECF RNA POLYMERASE SIGMA FACTOR SIGL"/>
    <property type="match status" value="1"/>
</dbReference>
<dbReference type="InterPro" id="IPR007627">
    <property type="entry name" value="RNA_pol_sigma70_r2"/>
</dbReference>
<evidence type="ECO:0000256" key="4">
    <source>
        <dbReference type="ARBA" id="ARBA00023125"/>
    </source>
</evidence>
<dbReference type="Proteomes" id="UP000007488">
    <property type="component" value="Chromosome"/>
</dbReference>
<sequence>MLIIFAAIQNKEDRSRLEALYQEHVSLMYKVAKRILNDEHLAQDAVQEAFINILNHVDKIFNIDCNKIRVLFVIIVRNTAIDIYRQRKKQSGILTETPEEDLSDPGPSVEEILIRNEILTGVAEKMKKLYPPYADILSLKYSYQYTNEEISRLLNLTPENTRTRLHRARKSLNKLLAQEEGGTNRG</sequence>
<keyword evidence="2" id="KW-0805">Transcription regulation</keyword>
<dbReference type="STRING" id="645991.Sgly_2756"/>
<dbReference type="HOGENOM" id="CLU_047691_3_2_9"/>
<dbReference type="AlphaFoldDB" id="F0SXW6"/>
<keyword evidence="5" id="KW-0804">Transcription</keyword>
<dbReference type="InterPro" id="IPR013249">
    <property type="entry name" value="RNA_pol_sigma70_r4_t2"/>
</dbReference>
<evidence type="ECO:0000256" key="2">
    <source>
        <dbReference type="ARBA" id="ARBA00023015"/>
    </source>
</evidence>
<evidence type="ECO:0000256" key="1">
    <source>
        <dbReference type="ARBA" id="ARBA00010641"/>
    </source>
</evidence>
<dbReference type="SUPFAM" id="SSF88659">
    <property type="entry name" value="Sigma3 and sigma4 domains of RNA polymerase sigma factors"/>
    <property type="match status" value="1"/>
</dbReference>
<dbReference type="OrthoDB" id="9784984at2"/>
<dbReference type="Pfam" id="PF08281">
    <property type="entry name" value="Sigma70_r4_2"/>
    <property type="match status" value="1"/>
</dbReference>
<dbReference type="KEGG" id="sgy:Sgly_2756"/>
<keyword evidence="4" id="KW-0238">DNA-binding</keyword>
<organism evidence="8 9">
    <name type="scientific">Syntrophobotulus glycolicus (strain DSM 8271 / FlGlyR)</name>
    <dbReference type="NCBI Taxonomy" id="645991"/>
    <lineage>
        <taxon>Bacteria</taxon>
        <taxon>Bacillati</taxon>
        <taxon>Bacillota</taxon>
        <taxon>Clostridia</taxon>
        <taxon>Eubacteriales</taxon>
        <taxon>Desulfitobacteriaceae</taxon>
        <taxon>Syntrophobotulus</taxon>
    </lineage>
</organism>
<dbReference type="eggNOG" id="COG1595">
    <property type="taxonomic scope" value="Bacteria"/>
</dbReference>
<feature type="domain" description="RNA polymerase sigma-70 region 2" evidence="6">
    <location>
        <begin position="20"/>
        <end position="89"/>
    </location>
</feature>
<protein>
    <submittedName>
        <fullName evidence="8">RNA polymerase, sigma-24 subunit, ECF subfamily</fullName>
    </submittedName>
</protein>
<dbReference type="NCBIfam" id="TIGR02937">
    <property type="entry name" value="sigma70-ECF"/>
    <property type="match status" value="1"/>
</dbReference>
<name>F0SXW6_SYNGF</name>
<evidence type="ECO:0000313" key="8">
    <source>
        <dbReference type="EMBL" id="ADY57027.1"/>
    </source>
</evidence>
<keyword evidence="3" id="KW-0731">Sigma factor</keyword>
<dbReference type="InterPro" id="IPR036388">
    <property type="entry name" value="WH-like_DNA-bd_sf"/>
</dbReference>
<proteinExistence type="inferred from homology"/>
<dbReference type="Pfam" id="PF04542">
    <property type="entry name" value="Sigma70_r2"/>
    <property type="match status" value="1"/>
</dbReference>
<reference evidence="8 9" key="1">
    <citation type="journal article" date="2011" name="Stand. Genomic Sci.">
        <title>Complete genome sequence of Syntrophobotulus glycolicus type strain (FlGlyR).</title>
        <authorList>
            <person name="Han C."/>
            <person name="Mwirichia R."/>
            <person name="Chertkov O."/>
            <person name="Held B."/>
            <person name="Lapidus A."/>
            <person name="Nolan M."/>
            <person name="Lucas S."/>
            <person name="Hammon N."/>
            <person name="Deshpande S."/>
            <person name="Cheng J.F."/>
            <person name="Tapia R."/>
            <person name="Goodwin L."/>
            <person name="Pitluck S."/>
            <person name="Huntemann M."/>
            <person name="Liolios K."/>
            <person name="Ivanova N."/>
            <person name="Pagani I."/>
            <person name="Mavromatis K."/>
            <person name="Ovchinikova G."/>
            <person name="Pati A."/>
            <person name="Chen A."/>
            <person name="Palaniappan K."/>
            <person name="Land M."/>
            <person name="Hauser L."/>
            <person name="Brambilla E.M."/>
            <person name="Rohde M."/>
            <person name="Spring S."/>
            <person name="Sikorski J."/>
            <person name="Goker M."/>
            <person name="Woyke T."/>
            <person name="Bristow J."/>
            <person name="Eisen J.A."/>
            <person name="Markowitz V."/>
            <person name="Hugenholtz P."/>
            <person name="Kyrpides N.C."/>
            <person name="Klenk H.P."/>
            <person name="Detter J.C."/>
        </authorList>
    </citation>
    <scope>NUCLEOTIDE SEQUENCE [LARGE SCALE GENOMIC DNA]</scope>
    <source>
        <strain evidence="9">DSM 8271 / FlGlyR</strain>
    </source>
</reference>
<dbReference type="Gene3D" id="1.10.10.10">
    <property type="entry name" value="Winged helix-like DNA-binding domain superfamily/Winged helix DNA-binding domain"/>
    <property type="match status" value="1"/>
</dbReference>
<evidence type="ECO:0000259" key="6">
    <source>
        <dbReference type="Pfam" id="PF04542"/>
    </source>
</evidence>
<dbReference type="GO" id="GO:0006352">
    <property type="term" value="P:DNA-templated transcription initiation"/>
    <property type="evidence" value="ECO:0007669"/>
    <property type="project" value="InterPro"/>
</dbReference>
<comment type="similarity">
    <text evidence="1">Belongs to the sigma-70 factor family. ECF subfamily.</text>
</comment>
<gene>
    <name evidence="8" type="ordered locus">Sgly_2756</name>
</gene>
<evidence type="ECO:0000259" key="7">
    <source>
        <dbReference type="Pfam" id="PF08281"/>
    </source>
</evidence>
<accession>F0SXW6</accession>
<dbReference type="RefSeq" id="WP_013625847.1">
    <property type="nucleotide sequence ID" value="NC_015172.1"/>
</dbReference>
<dbReference type="EMBL" id="CP002547">
    <property type="protein sequence ID" value="ADY57027.1"/>
    <property type="molecule type" value="Genomic_DNA"/>
</dbReference>
<dbReference type="PANTHER" id="PTHR43133">
    <property type="entry name" value="RNA POLYMERASE ECF-TYPE SIGMA FACTO"/>
    <property type="match status" value="1"/>
</dbReference>